<dbReference type="InterPro" id="IPR014867">
    <property type="entry name" value="Spore_coat_CotH_CotH2/3/7"/>
</dbReference>
<dbReference type="Pfam" id="PF08757">
    <property type="entry name" value="CotH"/>
    <property type="match status" value="1"/>
</dbReference>
<protein>
    <submittedName>
        <fullName evidence="3">T9SS type A sorting domain-containing protein</fullName>
    </submittedName>
</protein>
<organism evidence="3 4">
    <name type="scientific">Flavobacterium cerinum</name>
    <dbReference type="NCBI Taxonomy" id="2502784"/>
    <lineage>
        <taxon>Bacteria</taxon>
        <taxon>Pseudomonadati</taxon>
        <taxon>Bacteroidota</taxon>
        <taxon>Flavobacteriia</taxon>
        <taxon>Flavobacteriales</taxon>
        <taxon>Flavobacteriaceae</taxon>
        <taxon>Flavobacterium</taxon>
    </lineage>
</organism>
<evidence type="ECO:0000313" key="4">
    <source>
        <dbReference type="Proteomes" id="UP000287527"/>
    </source>
</evidence>
<name>A0A3S3Q9L1_9FLAO</name>
<evidence type="ECO:0000313" key="3">
    <source>
        <dbReference type="EMBL" id="RWX01021.1"/>
    </source>
</evidence>
<dbReference type="Proteomes" id="UP000287527">
    <property type="component" value="Unassembled WGS sequence"/>
</dbReference>
<dbReference type="OrthoDB" id="9803752at2"/>
<sequence length="686" mass="76965">MKLFLFITDSLLQRKKVLGIVLLSQVFAYAQVDFTDSNLPIVIINTVIDPETGEPTEIPDDPKILADMKIIFRPDGSRNYITDQSNEEYLNYDGKIKIELRGSTSQWLEKKQYGWTTYEDDGTTKLKVSIMGMPKENDWILNGLAYDPSLIRDYLNYNLARQLGQYATRTQFCEVIINGDYRGLYILQEKIKDNTNRVNIEKITQQDTEGVKLTGGYITKADKTTGGDPVAWTMESYAEWTDFIHELPKPEDVTAAQNNYIHSQFTSLATTTANDNADIITGYPSIIDVPTFIDFMIMNEFSANVDAYQISTFFHKDRGGKLRAGPVWDFNLTLGLDVFGDRSKTNTWQFSNGSNDGAKFWTDLFDNPTYKCYLSKRWNEVTATGRPLNYNSITAFIDQTVALISEAAVREEERWGTVPNHAMEIADIKTFIQARLAWITTNLGSFASCNNPVLPLLVISRINYNPGESNEFPESDDQEFIEITNAGTTAVNLSGVYLSELGISYQFPANATVSGGQKIYLASNPAVFQARYGIAAFGQFLRYMPNSTQKLVLSDAFGNQIDKVEYFDSAPWPNADGNGSYLQLINTSLDNSLAASWTVSDVSLSTNLFAVTQMQVFPNPVNTVLSISSKDLIKVTEVYDMSGKKLHSENQNADTVTIDFSSYASGIYFIKVFNSEGYTIEKIIKQ</sequence>
<dbReference type="Pfam" id="PF00932">
    <property type="entry name" value="LTD"/>
    <property type="match status" value="1"/>
</dbReference>
<dbReference type="PROSITE" id="PS51841">
    <property type="entry name" value="LTD"/>
    <property type="match status" value="1"/>
</dbReference>
<dbReference type="Pfam" id="PF18962">
    <property type="entry name" value="Por_Secre_tail"/>
    <property type="match status" value="1"/>
</dbReference>
<evidence type="ECO:0000259" key="2">
    <source>
        <dbReference type="PROSITE" id="PS51841"/>
    </source>
</evidence>
<dbReference type="AlphaFoldDB" id="A0A3S3Q9L1"/>
<evidence type="ECO:0000256" key="1">
    <source>
        <dbReference type="ARBA" id="ARBA00022729"/>
    </source>
</evidence>
<accession>A0A3S3Q9L1</accession>
<dbReference type="InterPro" id="IPR001322">
    <property type="entry name" value="Lamin_tail_dom"/>
</dbReference>
<keyword evidence="4" id="KW-1185">Reference proteome</keyword>
<feature type="domain" description="LTD" evidence="2">
    <location>
        <begin position="445"/>
        <end position="651"/>
    </location>
</feature>
<dbReference type="NCBIfam" id="TIGR04183">
    <property type="entry name" value="Por_Secre_tail"/>
    <property type="match status" value="1"/>
</dbReference>
<dbReference type="EMBL" id="SBII01000004">
    <property type="protein sequence ID" value="RWX01021.1"/>
    <property type="molecule type" value="Genomic_DNA"/>
</dbReference>
<reference evidence="3 4" key="1">
    <citation type="submission" date="2019-01" db="EMBL/GenBank/DDBJ databases">
        <title>Flavobacterium sp. nov.,isolated from freshwater.</title>
        <authorList>
            <person name="Zhang R."/>
            <person name="Du Z.-J."/>
        </authorList>
    </citation>
    <scope>NUCLEOTIDE SEQUENCE [LARGE SCALE GENOMIC DNA]</scope>
    <source>
        <strain evidence="3 4">1E403</strain>
    </source>
</reference>
<gene>
    <name evidence="3" type="ORF">EPI11_08345</name>
</gene>
<dbReference type="SUPFAM" id="SSF74853">
    <property type="entry name" value="Lamin A/C globular tail domain"/>
    <property type="match status" value="1"/>
</dbReference>
<keyword evidence="1" id="KW-0732">Signal</keyword>
<comment type="caution">
    <text evidence="3">The sequence shown here is derived from an EMBL/GenBank/DDBJ whole genome shotgun (WGS) entry which is preliminary data.</text>
</comment>
<dbReference type="InterPro" id="IPR026444">
    <property type="entry name" value="Secre_tail"/>
</dbReference>
<proteinExistence type="predicted"/>
<dbReference type="InterPro" id="IPR036415">
    <property type="entry name" value="Lamin_tail_dom_sf"/>
</dbReference>
<dbReference type="RefSeq" id="WP_128389500.1">
    <property type="nucleotide sequence ID" value="NZ_SBII01000004.1"/>
</dbReference>